<accession>A0ABW8SQ63</accession>
<proteinExistence type="predicted"/>
<dbReference type="Proteomes" id="UP001623660">
    <property type="component" value="Unassembled WGS sequence"/>
</dbReference>
<evidence type="ECO:0000313" key="2">
    <source>
        <dbReference type="Proteomes" id="UP001623660"/>
    </source>
</evidence>
<keyword evidence="2" id="KW-1185">Reference proteome</keyword>
<protein>
    <submittedName>
        <fullName evidence="1">Helix-turn-helix transcriptional regulator</fullName>
    </submittedName>
</protein>
<evidence type="ECO:0000313" key="1">
    <source>
        <dbReference type="EMBL" id="MFL0198232.1"/>
    </source>
</evidence>
<organism evidence="1 2">
    <name type="scientific">Candidatus Clostridium eludens</name>
    <dbReference type="NCBI Taxonomy" id="3381663"/>
    <lineage>
        <taxon>Bacteria</taxon>
        <taxon>Bacillati</taxon>
        <taxon>Bacillota</taxon>
        <taxon>Clostridia</taxon>
        <taxon>Eubacteriales</taxon>
        <taxon>Clostridiaceae</taxon>
        <taxon>Clostridium</taxon>
    </lineage>
</organism>
<comment type="caution">
    <text evidence="1">The sequence shown here is derived from an EMBL/GenBank/DDBJ whole genome shotgun (WGS) entry which is preliminary data.</text>
</comment>
<reference evidence="1 2" key="1">
    <citation type="submission" date="2024-11" db="EMBL/GenBank/DDBJ databases">
        <authorList>
            <person name="Heng Y.C."/>
            <person name="Lim A.C.H."/>
            <person name="Lee J.K.Y."/>
            <person name="Kittelmann S."/>
        </authorList>
    </citation>
    <scope>NUCLEOTIDE SEQUENCE [LARGE SCALE GENOMIC DNA]</scope>
    <source>
        <strain evidence="1 2">WILCCON 0269</strain>
    </source>
</reference>
<name>A0ABW8SQ63_9CLOT</name>
<gene>
    <name evidence="1" type="ORF">ACJDU8_22105</name>
</gene>
<dbReference type="RefSeq" id="WP_406794338.1">
    <property type="nucleotide sequence ID" value="NZ_JBJHZX010000051.1"/>
</dbReference>
<sequence>MYQFNSKEELFKFLFDNIINTKEATQILGCSRQNIDDLVKRSKLVPIKVFPRDRLFLKEDVLARKK</sequence>
<dbReference type="EMBL" id="JBJHZX010000051">
    <property type="protein sequence ID" value="MFL0198232.1"/>
    <property type="molecule type" value="Genomic_DNA"/>
</dbReference>